<evidence type="ECO:0000313" key="3">
    <source>
        <dbReference type="Proteomes" id="UP000781932"/>
    </source>
</evidence>
<protein>
    <submittedName>
        <fullName evidence="2">Uncharacterized protein</fullName>
    </submittedName>
</protein>
<feature type="region of interest" description="Disordered" evidence="1">
    <location>
        <begin position="1"/>
        <end position="24"/>
    </location>
</feature>
<dbReference type="GeneID" id="62164885"/>
<evidence type="ECO:0000256" key="1">
    <source>
        <dbReference type="SAM" id="MobiDB-lite"/>
    </source>
</evidence>
<dbReference type="AlphaFoldDB" id="A0A9P6LH83"/>
<gene>
    <name evidence="2" type="ORF">CkaCkLH20_09096</name>
</gene>
<evidence type="ECO:0000313" key="2">
    <source>
        <dbReference type="EMBL" id="KAF9873283.1"/>
    </source>
</evidence>
<sequence length="239" mass="27214">MNPASAREASASTPPNAGEHGIEGFFRAQSLPGRPAREIPRPRVNVNDIRTWLGNVETETKSDFEKDPLSDVFLAMEEYLNKLDFRETDLNNFRIMYHCISAWDHSEPQIKQLKSYMAEERSKKRACQAALAAIRADMERVQSRIAAYRWWLKSARITETHLGILKRLSRSFVLIVGHISLSITEVDSSSKRCAEMKELETELAAARAKIFEIRTNLKEDLTAMFEKISVLGREAESTP</sequence>
<comment type="caution">
    <text evidence="2">The sequence shown here is derived from an EMBL/GenBank/DDBJ whole genome shotgun (WGS) entry which is preliminary data.</text>
</comment>
<reference evidence="2" key="2">
    <citation type="submission" date="2020-11" db="EMBL/GenBank/DDBJ databases">
        <title>Whole genome sequencing of Colletotrichum sp.</title>
        <authorList>
            <person name="Li H."/>
        </authorList>
    </citation>
    <scope>NUCLEOTIDE SEQUENCE</scope>
    <source>
        <strain evidence="2">CkLH20</strain>
    </source>
</reference>
<proteinExistence type="predicted"/>
<dbReference type="RefSeq" id="XP_038742744.1">
    <property type="nucleotide sequence ID" value="XM_038891811.1"/>
</dbReference>
<dbReference type="EMBL" id="JAATWM020000032">
    <property type="protein sequence ID" value="KAF9873283.1"/>
    <property type="molecule type" value="Genomic_DNA"/>
</dbReference>
<keyword evidence="3" id="KW-1185">Reference proteome</keyword>
<name>A0A9P6LH83_9PEZI</name>
<reference evidence="2" key="1">
    <citation type="submission" date="2020-03" db="EMBL/GenBank/DDBJ databases">
        <authorList>
            <person name="He L."/>
        </authorList>
    </citation>
    <scope>NUCLEOTIDE SEQUENCE</scope>
    <source>
        <strain evidence="2">CkLH20</strain>
    </source>
</reference>
<dbReference type="Proteomes" id="UP000781932">
    <property type="component" value="Unassembled WGS sequence"/>
</dbReference>
<accession>A0A9P6LH83</accession>
<organism evidence="2 3">
    <name type="scientific">Colletotrichum karsti</name>
    <dbReference type="NCBI Taxonomy" id="1095194"/>
    <lineage>
        <taxon>Eukaryota</taxon>
        <taxon>Fungi</taxon>
        <taxon>Dikarya</taxon>
        <taxon>Ascomycota</taxon>
        <taxon>Pezizomycotina</taxon>
        <taxon>Sordariomycetes</taxon>
        <taxon>Hypocreomycetidae</taxon>
        <taxon>Glomerellales</taxon>
        <taxon>Glomerellaceae</taxon>
        <taxon>Colletotrichum</taxon>
        <taxon>Colletotrichum boninense species complex</taxon>
    </lineage>
</organism>